<dbReference type="InterPro" id="IPR036047">
    <property type="entry name" value="F-box-like_dom_sf"/>
</dbReference>
<dbReference type="PANTHER" id="PTHR34591:SF35">
    <property type="entry name" value="F-BOX DOMAIN-CONTAINING PROTEIN"/>
    <property type="match status" value="1"/>
</dbReference>
<evidence type="ECO:0000313" key="2">
    <source>
        <dbReference type="EnsemblPlants" id="TraesCS1B02G463700.1"/>
    </source>
</evidence>
<dbReference type="SMART" id="SM00256">
    <property type="entry name" value="FBOX"/>
    <property type="match status" value="1"/>
</dbReference>
<dbReference type="STRING" id="4565.A0A3B5Z5D5"/>
<dbReference type="SUPFAM" id="SSF81383">
    <property type="entry name" value="F-box domain"/>
    <property type="match status" value="1"/>
</dbReference>
<accession>A0A3B5Z5D5</accession>
<dbReference type="OMA" id="FFIPRIR"/>
<sequence>MDMEHTDLLLDILRRLPPCSLAVSRCVCTAWRGTVDHHHLLRADLLPLSLDAVIYNELQMDPPKLFGRRLTTRYITSNLDYVADDPDYTDFVLDYCNGLFLVESVKVVNPATRQWARLPLVKCGPCHSNRYLAYDPTVSPHYEVFFIPRIRAASAETICSALEGEVMHVYSSKTHVWKEKSFVREGDAAGTIQDVQSCYNSDRSMYYTAYWQGSLYVPSRHIKNAFLLRINLSTDKYQVIKLPKAGVGDFRLGRSKKGVYCVLHTNVPCTFQVWFLHESCGSIDWVFKNEINLEPAFSKEWHAGPWIPQPPEKIELLLQNDVNLKLVDEYNQALRKDDFEWDSEDENVVSITDWPKKCDDDIRVLYCLGFHPYKEIVLFHQTRLCPCSVVAYHLSSSKVRYLGQLLPRCRYSTEEISFAYTPCWMMDLPGRN</sequence>
<keyword evidence="3" id="KW-1185">Reference proteome</keyword>
<reference evidence="2" key="1">
    <citation type="submission" date="2018-08" db="EMBL/GenBank/DDBJ databases">
        <authorList>
            <person name="Rossello M."/>
        </authorList>
    </citation>
    <scope>NUCLEOTIDE SEQUENCE [LARGE SCALE GENOMIC DNA]</scope>
    <source>
        <strain evidence="2">cv. Chinese Spring</strain>
    </source>
</reference>
<dbReference type="Gramene" id="TraesCS1B03G1242300.1">
    <property type="protein sequence ID" value="TraesCS1B03G1242300.1.CDS"/>
    <property type="gene ID" value="TraesCS1B03G1242300"/>
</dbReference>
<dbReference type="EnsemblPlants" id="TraesCS1B02G463700.1">
    <property type="protein sequence ID" value="TraesCS1B02G463700.1"/>
    <property type="gene ID" value="TraesCS1B02G463700"/>
</dbReference>
<dbReference type="AlphaFoldDB" id="A0A3B5Z5D5"/>
<name>A0A3B5Z5D5_WHEAT</name>
<proteinExistence type="predicted"/>
<reference evidence="2" key="2">
    <citation type="submission" date="2018-10" db="UniProtKB">
        <authorList>
            <consortium name="EnsemblPlants"/>
        </authorList>
    </citation>
    <scope>IDENTIFICATION</scope>
</reference>
<feature type="domain" description="F-box" evidence="1">
    <location>
        <begin position="6"/>
        <end position="44"/>
    </location>
</feature>
<dbReference type="Gramene" id="TraesCS1B02G463700.1">
    <property type="protein sequence ID" value="TraesCS1B02G463700.1"/>
    <property type="gene ID" value="TraesCS1B02G463700"/>
</dbReference>
<dbReference type="Proteomes" id="UP000019116">
    <property type="component" value="Chromosome 1B"/>
</dbReference>
<dbReference type="InterPro" id="IPR001810">
    <property type="entry name" value="F-box_dom"/>
</dbReference>
<evidence type="ECO:0000313" key="3">
    <source>
        <dbReference type="Proteomes" id="UP000019116"/>
    </source>
</evidence>
<organism evidence="2">
    <name type="scientific">Triticum aestivum</name>
    <name type="common">Wheat</name>
    <dbReference type="NCBI Taxonomy" id="4565"/>
    <lineage>
        <taxon>Eukaryota</taxon>
        <taxon>Viridiplantae</taxon>
        <taxon>Streptophyta</taxon>
        <taxon>Embryophyta</taxon>
        <taxon>Tracheophyta</taxon>
        <taxon>Spermatophyta</taxon>
        <taxon>Magnoliopsida</taxon>
        <taxon>Liliopsida</taxon>
        <taxon>Poales</taxon>
        <taxon>Poaceae</taxon>
        <taxon>BOP clade</taxon>
        <taxon>Pooideae</taxon>
        <taxon>Triticodae</taxon>
        <taxon>Triticeae</taxon>
        <taxon>Triticinae</taxon>
        <taxon>Triticum</taxon>
    </lineage>
</organism>
<dbReference type="PANTHER" id="PTHR34591">
    <property type="entry name" value="OS03G0653100 PROTEIN-RELATED"/>
    <property type="match status" value="1"/>
</dbReference>
<protein>
    <recommendedName>
        <fullName evidence="1">F-box domain-containing protein</fullName>
    </recommendedName>
</protein>
<evidence type="ECO:0000259" key="1">
    <source>
        <dbReference type="SMART" id="SM00256"/>
    </source>
</evidence>
<dbReference type="Pfam" id="PF00646">
    <property type="entry name" value="F-box"/>
    <property type="match status" value="1"/>
</dbReference>